<proteinExistence type="predicted"/>
<dbReference type="GO" id="GO:0016020">
    <property type="term" value="C:membrane"/>
    <property type="evidence" value="ECO:0007669"/>
    <property type="project" value="UniProtKB-SubCell"/>
</dbReference>
<feature type="transmembrane region" description="Helical" evidence="6">
    <location>
        <begin position="287"/>
        <end position="304"/>
    </location>
</feature>
<dbReference type="PANTHER" id="PTHR11814">
    <property type="entry name" value="SULFATE TRANSPORTER"/>
    <property type="match status" value="1"/>
</dbReference>
<keyword evidence="9" id="KW-1185">Reference proteome</keyword>
<evidence type="ECO:0000256" key="3">
    <source>
        <dbReference type="ARBA" id="ARBA00022989"/>
    </source>
</evidence>
<comment type="caution">
    <text evidence="8">The sequence shown here is derived from an EMBL/GenBank/DDBJ whole genome shotgun (WGS) entry which is preliminary data.</text>
</comment>
<evidence type="ECO:0000256" key="2">
    <source>
        <dbReference type="ARBA" id="ARBA00022692"/>
    </source>
</evidence>
<dbReference type="Pfam" id="PF00916">
    <property type="entry name" value="Sulfate_transp"/>
    <property type="match status" value="1"/>
</dbReference>
<dbReference type="EMBL" id="LSRX01000031">
    <property type="protein sequence ID" value="OLQ13233.1"/>
    <property type="molecule type" value="Genomic_DNA"/>
</dbReference>
<feature type="domain" description="SLC26A/SulP transporter" evidence="7">
    <location>
        <begin position="149"/>
        <end position="433"/>
    </location>
</feature>
<dbReference type="InterPro" id="IPR001902">
    <property type="entry name" value="SLC26A/SulP_fam"/>
</dbReference>
<evidence type="ECO:0000259" key="7">
    <source>
        <dbReference type="Pfam" id="PF00916"/>
    </source>
</evidence>
<dbReference type="OrthoDB" id="288203at2759"/>
<keyword evidence="4 6" id="KW-0472">Membrane</keyword>
<comment type="subcellular location">
    <subcellularLocation>
        <location evidence="1">Membrane</location>
        <topology evidence="1">Multi-pass membrane protein</topology>
    </subcellularLocation>
</comment>
<feature type="transmembrane region" description="Helical" evidence="6">
    <location>
        <begin position="253"/>
        <end position="280"/>
    </location>
</feature>
<evidence type="ECO:0000313" key="9">
    <source>
        <dbReference type="Proteomes" id="UP000186817"/>
    </source>
</evidence>
<gene>
    <name evidence="8" type="primary">SULTR2</name>
    <name evidence="8" type="ORF">AK812_SmicGene2779</name>
</gene>
<feature type="transmembrane region" description="Helical" evidence="6">
    <location>
        <begin position="331"/>
        <end position="350"/>
    </location>
</feature>
<feature type="region of interest" description="Disordered" evidence="5">
    <location>
        <begin position="18"/>
        <end position="43"/>
    </location>
</feature>
<keyword evidence="3 6" id="KW-1133">Transmembrane helix</keyword>
<name>A0A1Q9F0S3_SYMMI</name>
<evidence type="ECO:0000256" key="1">
    <source>
        <dbReference type="ARBA" id="ARBA00004141"/>
    </source>
</evidence>
<dbReference type="GO" id="GO:0055085">
    <property type="term" value="P:transmembrane transport"/>
    <property type="evidence" value="ECO:0007669"/>
    <property type="project" value="InterPro"/>
</dbReference>
<dbReference type="AlphaFoldDB" id="A0A1Q9F0S3"/>
<organism evidence="8 9">
    <name type="scientific">Symbiodinium microadriaticum</name>
    <name type="common">Dinoflagellate</name>
    <name type="synonym">Zooxanthella microadriatica</name>
    <dbReference type="NCBI Taxonomy" id="2951"/>
    <lineage>
        <taxon>Eukaryota</taxon>
        <taxon>Sar</taxon>
        <taxon>Alveolata</taxon>
        <taxon>Dinophyceae</taxon>
        <taxon>Suessiales</taxon>
        <taxon>Symbiodiniaceae</taxon>
        <taxon>Symbiodinium</taxon>
    </lineage>
</organism>
<reference evidence="8 9" key="1">
    <citation type="submission" date="2016-02" db="EMBL/GenBank/DDBJ databases">
        <title>Genome analysis of coral dinoflagellate symbionts highlights evolutionary adaptations to a symbiotic lifestyle.</title>
        <authorList>
            <person name="Aranda M."/>
            <person name="Li Y."/>
            <person name="Liew Y.J."/>
            <person name="Baumgarten S."/>
            <person name="Simakov O."/>
            <person name="Wilson M."/>
            <person name="Piel J."/>
            <person name="Ashoor H."/>
            <person name="Bougouffa S."/>
            <person name="Bajic V.B."/>
            <person name="Ryu T."/>
            <person name="Ravasi T."/>
            <person name="Bayer T."/>
            <person name="Micklem G."/>
            <person name="Kim H."/>
            <person name="Bhak J."/>
            <person name="Lajeunesse T.C."/>
            <person name="Voolstra C.R."/>
        </authorList>
    </citation>
    <scope>NUCLEOTIDE SEQUENCE [LARGE SCALE GENOMIC DNA]</scope>
    <source>
        <strain evidence="8 9">CCMP2467</strain>
    </source>
</reference>
<dbReference type="InterPro" id="IPR011547">
    <property type="entry name" value="SLC26A/SulP_dom"/>
</dbReference>
<dbReference type="Proteomes" id="UP000186817">
    <property type="component" value="Unassembled WGS sequence"/>
</dbReference>
<keyword evidence="2 6" id="KW-0812">Transmembrane</keyword>
<sequence>MESESSALSHGLRAGVCFHEASTSEESEDEEVNGKRKPSRVMTKSYIQQSESVRARELLLLRQQQMAMGGIAEGAGFFVKSLRYTAEDDATTESEDDAEPKEWNFESYTRRKHLLRPLRPESQTTWLAWGLRRVPLFSQLRQVSCASIASDLIAGLTVGVMGVPESLSYASIAALPFEYGLYALVMPQLVYSLLGQSRQLMVGPVAMLSLLVHAGLEGSLDAAQCPEWFELKNNETAEAFNVLVQSEVCQEKYIAMTVLTSLLAGSVLLLACVLQLGFLLKFLGHPVVSGFSTGSALIIMISQFKNFLGVKVEESEFPILSILSLIEHAPHGQPITLAFGLVFTATLVALRKFGYAYPRWKLVGSLGPLISCVSGVLLIYFCEPLQHIKGLDYVHDVPGGSLPTSIDIMSSWTAHDVAQTMPLALSVGFLGVTKWNRARSSWPWAPAT</sequence>
<evidence type="ECO:0000256" key="4">
    <source>
        <dbReference type="ARBA" id="ARBA00023136"/>
    </source>
</evidence>
<feature type="transmembrane region" description="Helical" evidence="6">
    <location>
        <begin position="362"/>
        <end position="381"/>
    </location>
</feature>
<accession>A0A1Q9F0S3</accession>
<evidence type="ECO:0000313" key="8">
    <source>
        <dbReference type="EMBL" id="OLQ13233.1"/>
    </source>
</evidence>
<protein>
    <submittedName>
        <fullName evidence="8">Proton/sulfate cotransporter 2</fullName>
    </submittedName>
</protein>
<evidence type="ECO:0000256" key="5">
    <source>
        <dbReference type="SAM" id="MobiDB-lite"/>
    </source>
</evidence>
<evidence type="ECO:0000256" key="6">
    <source>
        <dbReference type="SAM" id="Phobius"/>
    </source>
</evidence>